<sequence>MTRFIMPIVLVGIAVAVFFTFTTPLYNEIAELRATQASYDEALANSKALENERDKLTQKFNSIGSDNLEKLRKLLPENVDNIRLILEIENIAAPYGMTLRDVKYNVAPIATADAGEIQGGIINSVSSDYGVWDLEFSTAGTYVNLISFLKDLESNLRIVDVSSIDFSSSGDNLNAATSQTYQYRFKIKTYWLKN</sequence>
<proteinExistence type="predicted"/>
<gene>
    <name evidence="2" type="ORF">A3G53_02180</name>
</gene>
<evidence type="ECO:0000256" key="1">
    <source>
        <dbReference type="SAM" id="Coils"/>
    </source>
</evidence>
<comment type="caution">
    <text evidence="2">The sequence shown here is derived from an EMBL/GenBank/DDBJ whole genome shotgun (WGS) entry which is preliminary data.</text>
</comment>
<feature type="coiled-coil region" evidence="1">
    <location>
        <begin position="32"/>
        <end position="59"/>
    </location>
</feature>
<accession>A0A1F6Y722</accession>
<organism evidence="2 3">
    <name type="scientific">Candidatus Nomurabacteria bacterium RIFCSPLOWO2_12_FULL_44_11</name>
    <dbReference type="NCBI Taxonomy" id="1801796"/>
    <lineage>
        <taxon>Bacteria</taxon>
        <taxon>Candidatus Nomuraibacteriota</taxon>
    </lineage>
</organism>
<protein>
    <recommendedName>
        <fullName evidence="4">Pilus assembly protein PilO</fullName>
    </recommendedName>
</protein>
<dbReference type="Gene3D" id="3.30.70.60">
    <property type="match status" value="1"/>
</dbReference>
<evidence type="ECO:0008006" key="4">
    <source>
        <dbReference type="Google" id="ProtNLM"/>
    </source>
</evidence>
<evidence type="ECO:0000313" key="3">
    <source>
        <dbReference type="Proteomes" id="UP000178645"/>
    </source>
</evidence>
<reference evidence="2 3" key="1">
    <citation type="journal article" date="2016" name="Nat. Commun.">
        <title>Thousands of microbial genomes shed light on interconnected biogeochemical processes in an aquifer system.</title>
        <authorList>
            <person name="Anantharaman K."/>
            <person name="Brown C.T."/>
            <person name="Hug L.A."/>
            <person name="Sharon I."/>
            <person name="Castelle C.J."/>
            <person name="Probst A.J."/>
            <person name="Thomas B.C."/>
            <person name="Singh A."/>
            <person name="Wilkins M.J."/>
            <person name="Karaoz U."/>
            <person name="Brodie E.L."/>
            <person name="Williams K.H."/>
            <person name="Hubbard S.S."/>
            <person name="Banfield J.F."/>
        </authorList>
    </citation>
    <scope>NUCLEOTIDE SEQUENCE [LARGE SCALE GENOMIC DNA]</scope>
</reference>
<dbReference type="AlphaFoldDB" id="A0A1F6Y722"/>
<dbReference type="InterPro" id="IPR014717">
    <property type="entry name" value="Transl_elong_EF1B/ribsomal_bS6"/>
</dbReference>
<dbReference type="EMBL" id="MFVU01000011">
    <property type="protein sequence ID" value="OGJ02177.1"/>
    <property type="molecule type" value="Genomic_DNA"/>
</dbReference>
<evidence type="ECO:0000313" key="2">
    <source>
        <dbReference type="EMBL" id="OGJ02177.1"/>
    </source>
</evidence>
<dbReference type="Proteomes" id="UP000178645">
    <property type="component" value="Unassembled WGS sequence"/>
</dbReference>
<name>A0A1F6Y722_9BACT</name>
<keyword evidence="1" id="KW-0175">Coiled coil</keyword>